<evidence type="ECO:0000256" key="2">
    <source>
        <dbReference type="ARBA" id="ARBA00022448"/>
    </source>
</evidence>
<dbReference type="PANTHER" id="PTHR23521">
    <property type="entry name" value="TRANSPORTER MFS SUPERFAMILY"/>
    <property type="match status" value="1"/>
</dbReference>
<dbReference type="EMBL" id="SNYJ01000018">
    <property type="protein sequence ID" value="TDQ36401.1"/>
    <property type="molecule type" value="Genomic_DNA"/>
</dbReference>
<keyword evidence="5 7" id="KW-1133">Transmembrane helix</keyword>
<evidence type="ECO:0000313" key="10">
    <source>
        <dbReference type="Proteomes" id="UP000295632"/>
    </source>
</evidence>
<evidence type="ECO:0000256" key="6">
    <source>
        <dbReference type="ARBA" id="ARBA00023136"/>
    </source>
</evidence>
<reference evidence="9 10" key="1">
    <citation type="submission" date="2019-03" db="EMBL/GenBank/DDBJ databases">
        <title>Genomic Encyclopedia of Type Strains, Phase IV (KMG-IV): sequencing the most valuable type-strain genomes for metagenomic binning, comparative biology and taxonomic classification.</title>
        <authorList>
            <person name="Goeker M."/>
        </authorList>
    </citation>
    <scope>NUCLEOTIDE SEQUENCE [LARGE SCALE GENOMIC DNA]</scope>
    <source>
        <strain evidence="9 10">DSM 28697</strain>
    </source>
</reference>
<feature type="transmembrane region" description="Helical" evidence="7">
    <location>
        <begin position="329"/>
        <end position="348"/>
    </location>
</feature>
<dbReference type="AlphaFoldDB" id="A0A4R6TSV4"/>
<evidence type="ECO:0000256" key="4">
    <source>
        <dbReference type="ARBA" id="ARBA00022692"/>
    </source>
</evidence>
<evidence type="ECO:0000313" key="9">
    <source>
        <dbReference type="EMBL" id="TDQ36401.1"/>
    </source>
</evidence>
<protein>
    <submittedName>
        <fullName evidence="9">Putative MFS family arabinose efflux permease</fullName>
    </submittedName>
</protein>
<name>A0A4R6TSV4_9BACI</name>
<evidence type="ECO:0000259" key="8">
    <source>
        <dbReference type="PROSITE" id="PS50850"/>
    </source>
</evidence>
<feature type="transmembrane region" description="Helical" evidence="7">
    <location>
        <begin position="9"/>
        <end position="32"/>
    </location>
</feature>
<evidence type="ECO:0000256" key="7">
    <source>
        <dbReference type="SAM" id="Phobius"/>
    </source>
</evidence>
<dbReference type="Gene3D" id="1.20.1250.20">
    <property type="entry name" value="MFS general substrate transporter like domains"/>
    <property type="match status" value="2"/>
</dbReference>
<dbReference type="RefSeq" id="WP_133581691.1">
    <property type="nucleotide sequence ID" value="NZ_SNYJ01000018.1"/>
</dbReference>
<comment type="subcellular location">
    <subcellularLocation>
        <location evidence="1">Cell membrane</location>
        <topology evidence="1">Multi-pass membrane protein</topology>
    </subcellularLocation>
</comment>
<feature type="transmembrane region" description="Helical" evidence="7">
    <location>
        <begin position="295"/>
        <end position="317"/>
    </location>
</feature>
<dbReference type="InterPro" id="IPR036259">
    <property type="entry name" value="MFS_trans_sf"/>
</dbReference>
<dbReference type="SUPFAM" id="SSF103473">
    <property type="entry name" value="MFS general substrate transporter"/>
    <property type="match status" value="1"/>
</dbReference>
<feature type="transmembrane region" description="Helical" evidence="7">
    <location>
        <begin position="68"/>
        <end position="88"/>
    </location>
</feature>
<dbReference type="Pfam" id="PF07690">
    <property type="entry name" value="MFS_1"/>
    <property type="match status" value="1"/>
</dbReference>
<sequence>MQSLRARYWLLVSLVFVSGFTQGMLLPLLAILLEQRGVPSYINGMHATGLYIGVLIASPFLEKPLQRFGYKPLITIGTLTMIVSLLLFPVWDGLWFWFVLRLVIGIGDNMLHFATQTWITSTSEKDKLGRSIAFYGLSFGFGFAVGPLMTRFIDYSMFLPFFLAAGIITIIWLLFLGVRNERPGQDEASGNAMSSIARFGSTLRYAWIALLPPLGYGLLEATLHSSFPVFGMRQGMAIEDISFILPMFALGGMVSQLPLGMLSDRFGRRPILLLVHFGGFLSFLSAIFFGADTLALALCFFTAGLFLGSTFSLGISYMTDLLPKNLLPAGNILCGVSFSLGSISGPFMSGLFIEAFGGHSFFYTISFPMLIIFICIFLGKRRRHLAET</sequence>
<feature type="transmembrane region" description="Helical" evidence="7">
    <location>
        <begin position="203"/>
        <end position="221"/>
    </location>
</feature>
<feature type="transmembrane region" description="Helical" evidence="7">
    <location>
        <begin position="360"/>
        <end position="379"/>
    </location>
</feature>
<dbReference type="Proteomes" id="UP000295632">
    <property type="component" value="Unassembled WGS sequence"/>
</dbReference>
<dbReference type="InterPro" id="IPR011701">
    <property type="entry name" value="MFS"/>
</dbReference>
<feature type="transmembrane region" description="Helical" evidence="7">
    <location>
        <begin position="155"/>
        <end position="175"/>
    </location>
</feature>
<dbReference type="InterPro" id="IPR047200">
    <property type="entry name" value="MFS_YcaD-like"/>
</dbReference>
<organism evidence="9 10">
    <name type="scientific">Aureibacillus halotolerans</name>
    <dbReference type="NCBI Taxonomy" id="1508390"/>
    <lineage>
        <taxon>Bacteria</taxon>
        <taxon>Bacillati</taxon>
        <taxon>Bacillota</taxon>
        <taxon>Bacilli</taxon>
        <taxon>Bacillales</taxon>
        <taxon>Bacillaceae</taxon>
        <taxon>Aureibacillus</taxon>
    </lineage>
</organism>
<gene>
    <name evidence="9" type="ORF">EV213_11831</name>
</gene>
<dbReference type="InterPro" id="IPR020846">
    <property type="entry name" value="MFS_dom"/>
</dbReference>
<proteinExistence type="predicted"/>
<dbReference type="GO" id="GO:0005886">
    <property type="term" value="C:plasma membrane"/>
    <property type="evidence" value="ECO:0007669"/>
    <property type="project" value="UniProtKB-SubCell"/>
</dbReference>
<keyword evidence="3" id="KW-1003">Cell membrane</keyword>
<dbReference type="CDD" id="cd17477">
    <property type="entry name" value="MFS_YcaD_like"/>
    <property type="match status" value="1"/>
</dbReference>
<evidence type="ECO:0000256" key="1">
    <source>
        <dbReference type="ARBA" id="ARBA00004651"/>
    </source>
</evidence>
<dbReference type="PANTHER" id="PTHR23521:SF2">
    <property type="entry name" value="TRANSPORTER MFS SUPERFAMILY"/>
    <property type="match status" value="1"/>
</dbReference>
<feature type="domain" description="Major facilitator superfamily (MFS) profile" evidence="8">
    <location>
        <begin position="7"/>
        <end position="383"/>
    </location>
</feature>
<dbReference type="OrthoDB" id="478565at2"/>
<feature type="transmembrane region" description="Helical" evidence="7">
    <location>
        <begin position="132"/>
        <end position="149"/>
    </location>
</feature>
<keyword evidence="10" id="KW-1185">Reference proteome</keyword>
<accession>A0A4R6TSV4</accession>
<evidence type="ECO:0000256" key="3">
    <source>
        <dbReference type="ARBA" id="ARBA00022475"/>
    </source>
</evidence>
<dbReference type="GO" id="GO:0022857">
    <property type="term" value="F:transmembrane transporter activity"/>
    <property type="evidence" value="ECO:0007669"/>
    <property type="project" value="InterPro"/>
</dbReference>
<evidence type="ECO:0000256" key="5">
    <source>
        <dbReference type="ARBA" id="ARBA00022989"/>
    </source>
</evidence>
<keyword evidence="4 7" id="KW-0812">Transmembrane</keyword>
<keyword evidence="6 7" id="KW-0472">Membrane</keyword>
<keyword evidence="2" id="KW-0813">Transport</keyword>
<feature type="transmembrane region" description="Helical" evidence="7">
    <location>
        <begin position="271"/>
        <end position="289"/>
    </location>
</feature>
<feature type="transmembrane region" description="Helical" evidence="7">
    <location>
        <begin position="44"/>
        <end position="61"/>
    </location>
</feature>
<dbReference type="PROSITE" id="PS50850">
    <property type="entry name" value="MFS"/>
    <property type="match status" value="1"/>
</dbReference>
<comment type="caution">
    <text evidence="9">The sequence shown here is derived from an EMBL/GenBank/DDBJ whole genome shotgun (WGS) entry which is preliminary data.</text>
</comment>
<feature type="transmembrane region" description="Helical" evidence="7">
    <location>
        <begin position="241"/>
        <end position="259"/>
    </location>
</feature>